<dbReference type="Proteomes" id="UP000317650">
    <property type="component" value="Chromosome 2"/>
</dbReference>
<sequence>MEDPSDTRNPFLCLHITPMWRHTFPCILVCGLDTSVAVACRFSSPLDSISEAFLQQIDEIYVDQKLAKSNAGNVIKLTYIA</sequence>
<reference evidence="1 2" key="1">
    <citation type="journal article" date="2019" name="Nat. Plants">
        <title>Genome sequencing of Musa balbisiana reveals subgenome evolution and function divergence in polyploid bananas.</title>
        <authorList>
            <person name="Yao X."/>
        </authorList>
    </citation>
    <scope>NUCLEOTIDE SEQUENCE [LARGE SCALE GENOMIC DNA]</scope>
    <source>
        <strain evidence="2">cv. DH-PKW</strain>
        <tissue evidence="1">Leaves</tissue>
    </source>
</reference>
<gene>
    <name evidence="1" type="ORF">C4D60_Mb02t23370</name>
</gene>
<accession>A0A4S8ICY6</accession>
<proteinExistence type="predicted"/>
<name>A0A4S8ICY6_MUSBA</name>
<comment type="caution">
    <text evidence="1">The sequence shown here is derived from an EMBL/GenBank/DDBJ whole genome shotgun (WGS) entry which is preliminary data.</text>
</comment>
<evidence type="ECO:0000313" key="1">
    <source>
        <dbReference type="EMBL" id="THU45951.1"/>
    </source>
</evidence>
<protein>
    <submittedName>
        <fullName evidence="1">Uncharacterized protein</fullName>
    </submittedName>
</protein>
<keyword evidence="2" id="KW-1185">Reference proteome</keyword>
<organism evidence="1 2">
    <name type="scientific">Musa balbisiana</name>
    <name type="common">Banana</name>
    <dbReference type="NCBI Taxonomy" id="52838"/>
    <lineage>
        <taxon>Eukaryota</taxon>
        <taxon>Viridiplantae</taxon>
        <taxon>Streptophyta</taxon>
        <taxon>Embryophyta</taxon>
        <taxon>Tracheophyta</taxon>
        <taxon>Spermatophyta</taxon>
        <taxon>Magnoliopsida</taxon>
        <taxon>Liliopsida</taxon>
        <taxon>Zingiberales</taxon>
        <taxon>Musaceae</taxon>
        <taxon>Musa</taxon>
    </lineage>
</organism>
<evidence type="ECO:0000313" key="2">
    <source>
        <dbReference type="Proteomes" id="UP000317650"/>
    </source>
</evidence>
<dbReference type="EMBL" id="PYDT01000011">
    <property type="protein sequence ID" value="THU45951.1"/>
    <property type="molecule type" value="Genomic_DNA"/>
</dbReference>
<dbReference type="AlphaFoldDB" id="A0A4S8ICY6"/>